<feature type="transmembrane region" description="Helical" evidence="6">
    <location>
        <begin position="33"/>
        <end position="52"/>
    </location>
</feature>
<comment type="caution">
    <text evidence="7">The sequence shown here is derived from an EMBL/GenBank/DDBJ whole genome shotgun (WGS) entry which is preliminary data.</text>
</comment>
<name>A0ABS7FSF7_9ACTN</name>
<keyword evidence="2" id="KW-1003">Cell membrane</keyword>
<comment type="subcellular location">
    <subcellularLocation>
        <location evidence="1">Cell membrane</location>
        <topology evidence="1">Multi-pass membrane protein</topology>
    </subcellularLocation>
</comment>
<evidence type="ECO:0000256" key="6">
    <source>
        <dbReference type="SAM" id="Phobius"/>
    </source>
</evidence>
<evidence type="ECO:0000256" key="1">
    <source>
        <dbReference type="ARBA" id="ARBA00004651"/>
    </source>
</evidence>
<sequence length="86" mass="9399">MNGTPGARTTRVWAALCAVTVLSWRLGTERTAGAAVTVAVLAIALVKARFVVRCFMEVQDAPAWLRRLTDVWLAALWTALVVLYLV</sequence>
<evidence type="ECO:0000256" key="4">
    <source>
        <dbReference type="ARBA" id="ARBA00022989"/>
    </source>
</evidence>
<feature type="transmembrane region" description="Helical" evidence="6">
    <location>
        <begin position="64"/>
        <end position="85"/>
    </location>
</feature>
<keyword evidence="8" id="KW-1185">Reference proteome</keyword>
<accession>A0ABS7FSF7</accession>
<protein>
    <submittedName>
        <fullName evidence="7">Cytochrome C oxidase subunit IV family protein</fullName>
    </submittedName>
</protein>
<evidence type="ECO:0000313" key="8">
    <source>
        <dbReference type="Proteomes" id="UP000774570"/>
    </source>
</evidence>
<evidence type="ECO:0000256" key="3">
    <source>
        <dbReference type="ARBA" id="ARBA00022692"/>
    </source>
</evidence>
<keyword evidence="4 6" id="KW-1133">Transmembrane helix</keyword>
<dbReference type="InterPro" id="IPR005171">
    <property type="entry name" value="Cyt_c_oxidase_su4_prok"/>
</dbReference>
<dbReference type="RefSeq" id="WP_220165363.1">
    <property type="nucleotide sequence ID" value="NZ_JAIBOA010000005.1"/>
</dbReference>
<gene>
    <name evidence="7" type="ORF">K1Y72_09825</name>
</gene>
<dbReference type="Pfam" id="PF03626">
    <property type="entry name" value="COX4_pro"/>
    <property type="match status" value="1"/>
</dbReference>
<evidence type="ECO:0000256" key="5">
    <source>
        <dbReference type="ARBA" id="ARBA00023136"/>
    </source>
</evidence>
<organism evidence="7 8">
    <name type="scientific">Actinomadura parmotrematis</name>
    <dbReference type="NCBI Taxonomy" id="2864039"/>
    <lineage>
        <taxon>Bacteria</taxon>
        <taxon>Bacillati</taxon>
        <taxon>Actinomycetota</taxon>
        <taxon>Actinomycetes</taxon>
        <taxon>Streptosporangiales</taxon>
        <taxon>Thermomonosporaceae</taxon>
        <taxon>Actinomadura</taxon>
    </lineage>
</organism>
<keyword evidence="5 6" id="KW-0472">Membrane</keyword>
<evidence type="ECO:0000256" key="2">
    <source>
        <dbReference type="ARBA" id="ARBA00022475"/>
    </source>
</evidence>
<evidence type="ECO:0000313" key="7">
    <source>
        <dbReference type="EMBL" id="MBW8482664.1"/>
    </source>
</evidence>
<dbReference type="EMBL" id="JAIBOA010000005">
    <property type="protein sequence ID" value="MBW8482664.1"/>
    <property type="molecule type" value="Genomic_DNA"/>
</dbReference>
<reference evidence="7 8" key="1">
    <citation type="submission" date="2021-07" db="EMBL/GenBank/DDBJ databases">
        <title>Actinomadura sp. PM05-2 isolated from lichen.</title>
        <authorList>
            <person name="Somphong A."/>
            <person name="Phongsopitanun W."/>
            <person name="Tanasupawat S."/>
            <person name="Peongsungnone V."/>
        </authorList>
    </citation>
    <scope>NUCLEOTIDE SEQUENCE [LARGE SCALE GENOMIC DNA]</scope>
    <source>
        <strain evidence="7 8">PM05-2</strain>
    </source>
</reference>
<keyword evidence="3 6" id="KW-0812">Transmembrane</keyword>
<proteinExistence type="predicted"/>
<dbReference type="Proteomes" id="UP000774570">
    <property type="component" value="Unassembled WGS sequence"/>
</dbReference>